<feature type="compositionally biased region" description="Polar residues" evidence="2">
    <location>
        <begin position="63"/>
        <end position="76"/>
    </location>
</feature>
<feature type="compositionally biased region" description="Low complexity" evidence="2">
    <location>
        <begin position="112"/>
        <end position="134"/>
    </location>
</feature>
<evidence type="ECO:0000256" key="1">
    <source>
        <dbReference type="SAM" id="Coils"/>
    </source>
</evidence>
<dbReference type="PANTHER" id="PTHR48125">
    <property type="entry name" value="LP07818P1"/>
    <property type="match status" value="1"/>
</dbReference>
<feature type="region of interest" description="Disordered" evidence="2">
    <location>
        <begin position="1917"/>
        <end position="1936"/>
    </location>
</feature>
<feature type="coiled-coil region" evidence="1">
    <location>
        <begin position="521"/>
        <end position="552"/>
    </location>
</feature>
<feature type="region of interest" description="Disordered" evidence="2">
    <location>
        <begin position="2040"/>
        <end position="2124"/>
    </location>
</feature>
<sequence>MKKLFGKRKKEEGSAGPPASSTAGTNVPPLPLQQMPGSGYSNTGYLQSPGGAGTERSGGPPRTTVSRTQSGLSRTQSGMSSGRRSARRPREFIDLSQPEQVDGSGTDEDGSSWEGSQGSWGPQDFAAAAAAAAASSPLASTPGVSPAEQEMLDADLALAYQLAMQDQQQQQQMQPAALHPRQPQLPPPPWQQQQQQHHPPVQSMPALQQPAHSMQAQQQPPAAQQSLPMQQQDSQQRQPRMGFLSSLSLSLNSRSSMTGGQTAGSKDRSEDLAVAAALAESQFAARQQAEMDRQHGSLEAAYQAAITQALEESMVTINYDDLLREIQLWIYDLEGATGDVNKALEDAREKVAEVNRQLAEADPDDAEGWHRIVWLSEQYPLVEERLRLVEGRVAPVNTGVRGLKDLREYIRQDEPPLADAEAVRDQIISRLFEQLGNQGLDAHHPFNAFGDKEEEKRGSLRTLMSLGRSKSTDKVKAPRGGDLRDMVRQLIEEAQRIPDAPPLPVDYEQLLTDLVRWIEECEAANGDVDTAIQEVRQMLEEAEAQRGEATEDPFDPHWHRVVFLSEQYPLAEGRLIEMLERIAPTNVLAQTFRDLKQHIETSKPTLAEAEAARDAGISTLFSGLAAQGLQAGNLPPAPQTSDMRDIVAQGIEEAKRIPEFPPVPVDYSRLRVNVSEWIEQLEATNQDVLSTKLEVQQLVQQNESEKATTTEDVYDEGWHRIVWLSEQYPLADGRVDAVGSQARSAVPALESLRALQARIDGDAPPPLEDAQADLDATITTLLTELGAAGLDTASLPDAPQGINVRQIVHLALDEAKRIPAAPPVPVDYSHLRVNVSEWIEQLEATNQDVLSTKLEVQQLVQQNESEKATATEDVYDEGWHRIVWLSEQYPLADGRVDAVGSQARSAVPALEALRALQARIDGDAPPPLADAQADLDATITTLLTELGAAGLDTASLPDAPQGINVRQIVHLALDEAKRIPAAPPVPVDYSHLRVNVSEWIEQLEATNQDVLSTKLEVQQLVQQNESEKATATEDVYDEGWHSIVWLSEQYPLADGRVDAVGSQARSAVPALESLRALQARIDGDAPPPLADAQADLDATITTLLTELGAAGLDTASLPDAPQGINVRQIVHLALDEAKRIPVAPPVPVDYSHLRVNVSEWIEQLEATNQDVLSTKLEVQQLVQQNESEKATATEDVYDEGWHRIVWLSEQYPLADGRVDAVGSQARSTVPALESLRALQARIDGDAPPPLADAQADLDATITTLLTELGAAGLDTASLPDAPQGINVRQIVHLALDEAKRIPAAPPVPVDYSHLRVNVSEWIEQLEATNQDVLSTKLEVQQLVQQNESEKATATEDVYDEGWHRIVWLSEQYPLADSRVDAVGSQARSTVAALEALRALQVRIDGDAPPPLADAQADLDATITTLLTELGAAGLDTASLPDAPQGINVRQIVHLALDEAKRIPAAPPVPVDYSHLRVNVSEWIEQLEATNQDVLSTKLEVQQLVQQNESEKAIATEDVYDEGWHRFVWLSEQYPLADGRVDAVGSQARSAVPALEALRALQARIDGDAPPPLADAQADLNATITTLLTELGAAGLDTASLPDAPQGINVRQIVHLALDEAKRIPAAPPVPVDYSRLRVNVSEWIEQLEATNQDVLSTKLEVQQLVQQNESEKATATEDVYDEGWHRIVWLSEQYPLADGRVDAVGSQARSTVPALESLRALQARIDGDAPPPLADVQADLDATITTLLTELGAAGLDTASLPDAPQGINVRQLVVDALDEAKRIPAAPPVPEDYDSLSRNIQECITELEVTTTEIVTVVEEVEAEWQANEAERAAMEEDIYDETYNRLDFNSKEGYPLVQSRLRDVANQAQPTVTAAKDLRELKRSVDAKEPRLRDAQNSLDKRLHGLVNDLGQRGVKIRWPPQPPRPKWEPRVPPGTSFVFREAADKARRLPPPPRTPLRPASLNPPPDRPPRVWPPMVFRVPNLSEPRPRIRSRGVKPEPEDAIKRDPRVITLWGELCQTRGIVADTVGWEEVRAEAGAAAKGGGSNTPASARRPSTGGASAGLPSPRSGGKGGGGGAASALTTPRAAWGVRAASPSTPKVTPSPPRPGTAADPAAATPAEPELSAEEEAAYLPTLAARGAAIAAFEPASLQEVADFVSDVKAQGGDVPRSGHAAVTFPRSRWRAMVEAAAVFDELVEMCDTLTKWECDPQATSIAESHRLAAYMDRAAAAASRVMYAHDALRVRMQKARLPWDDALLTDLRWASQRAAAATMQFSLDQLEVAIRRKGWNTGGILQPLGSAAIAAFKVHQFSGGFNMAAEKVYDELHERTVHYARMLDPKWLRSTKW</sequence>
<proteinExistence type="predicted"/>
<evidence type="ECO:0000313" key="4">
    <source>
        <dbReference type="Proteomes" id="UP001055712"/>
    </source>
</evidence>
<feature type="compositionally biased region" description="Low complexity" evidence="2">
    <location>
        <begin position="191"/>
        <end position="200"/>
    </location>
</feature>
<comment type="caution">
    <text evidence="3">The sequence shown here is derived from an EMBL/GenBank/DDBJ whole genome shotgun (WGS) entry which is preliminary data.</text>
</comment>
<organism evidence="3 4">
    <name type="scientific">Chlorella vulgaris</name>
    <name type="common">Green alga</name>
    <dbReference type="NCBI Taxonomy" id="3077"/>
    <lineage>
        <taxon>Eukaryota</taxon>
        <taxon>Viridiplantae</taxon>
        <taxon>Chlorophyta</taxon>
        <taxon>core chlorophytes</taxon>
        <taxon>Trebouxiophyceae</taxon>
        <taxon>Chlorellales</taxon>
        <taxon>Chlorellaceae</taxon>
        <taxon>Chlorella clade</taxon>
        <taxon>Chlorella</taxon>
    </lineage>
</organism>
<evidence type="ECO:0000313" key="3">
    <source>
        <dbReference type="EMBL" id="KAI3428650.1"/>
    </source>
</evidence>
<name>A0A9D4TLI8_CHLVU</name>
<dbReference type="Proteomes" id="UP001055712">
    <property type="component" value="Unassembled WGS sequence"/>
</dbReference>
<feature type="region of interest" description="Disordered" evidence="2">
    <location>
        <begin position="163"/>
        <end position="240"/>
    </location>
</feature>
<feature type="compositionally biased region" description="Low complexity" evidence="2">
    <location>
        <begin position="2111"/>
        <end position="2124"/>
    </location>
</feature>
<gene>
    <name evidence="3" type="ORF">D9Q98_007473</name>
</gene>
<dbReference type="PANTHER" id="PTHR48125:SF10">
    <property type="entry name" value="OS12G0136300 PROTEIN"/>
    <property type="match status" value="1"/>
</dbReference>
<reference evidence="3" key="2">
    <citation type="submission" date="2020-11" db="EMBL/GenBank/DDBJ databases">
        <authorList>
            <person name="Cecchin M."/>
            <person name="Marcolungo L."/>
            <person name="Rossato M."/>
            <person name="Girolomoni L."/>
            <person name="Cosentino E."/>
            <person name="Cuine S."/>
            <person name="Li-Beisson Y."/>
            <person name="Delledonne M."/>
            <person name="Ballottari M."/>
        </authorList>
    </citation>
    <scope>NUCLEOTIDE SEQUENCE</scope>
    <source>
        <strain evidence="3">211/11P</strain>
        <tissue evidence="3">Whole cell</tissue>
    </source>
</reference>
<feature type="compositionally biased region" description="Pro residues" evidence="2">
    <location>
        <begin position="1952"/>
        <end position="1973"/>
    </location>
</feature>
<keyword evidence="4" id="KW-1185">Reference proteome</keyword>
<accession>A0A9D4TLI8</accession>
<dbReference type="OrthoDB" id="512709at2759"/>
<reference evidence="3" key="1">
    <citation type="journal article" date="2019" name="Plant J.">
        <title>Chlorella vulgaris genome assembly and annotation reveals the molecular basis for metabolic acclimation to high light conditions.</title>
        <authorList>
            <person name="Cecchin M."/>
            <person name="Marcolungo L."/>
            <person name="Rossato M."/>
            <person name="Girolomoni L."/>
            <person name="Cosentino E."/>
            <person name="Cuine S."/>
            <person name="Li-Beisson Y."/>
            <person name="Delledonne M."/>
            <person name="Ballottari M."/>
        </authorList>
    </citation>
    <scope>NUCLEOTIDE SEQUENCE</scope>
    <source>
        <strain evidence="3">211/11P</strain>
    </source>
</reference>
<feature type="compositionally biased region" description="Low complexity" evidence="2">
    <location>
        <begin position="163"/>
        <end position="182"/>
    </location>
</feature>
<evidence type="ECO:0000256" key="2">
    <source>
        <dbReference type="SAM" id="MobiDB-lite"/>
    </source>
</evidence>
<feature type="region of interest" description="Disordered" evidence="2">
    <location>
        <begin position="1947"/>
        <end position="1973"/>
    </location>
</feature>
<keyword evidence="1" id="KW-0175">Coiled coil</keyword>
<feature type="compositionally biased region" description="Low complexity" evidence="2">
    <location>
        <begin position="208"/>
        <end position="240"/>
    </location>
</feature>
<feature type="region of interest" description="Disordered" evidence="2">
    <location>
        <begin position="1"/>
        <end position="150"/>
    </location>
</feature>
<dbReference type="EMBL" id="SIDB01000009">
    <property type="protein sequence ID" value="KAI3428650.1"/>
    <property type="molecule type" value="Genomic_DNA"/>
</dbReference>
<protein>
    <submittedName>
        <fullName evidence="3">Uncharacterized protein</fullName>
    </submittedName>
</protein>
<feature type="compositionally biased region" description="Polar residues" evidence="2">
    <location>
        <begin position="35"/>
        <end position="46"/>
    </location>
</feature>